<keyword evidence="2" id="KW-1185">Reference proteome</keyword>
<dbReference type="PANTHER" id="PTHR47331">
    <property type="entry name" value="PHD-TYPE DOMAIN-CONTAINING PROTEIN"/>
    <property type="match status" value="1"/>
</dbReference>
<evidence type="ECO:0000313" key="1">
    <source>
        <dbReference type="EMBL" id="OON21857.1"/>
    </source>
</evidence>
<dbReference type="EMBL" id="KV891968">
    <property type="protein sequence ID" value="OON21857.1"/>
    <property type="molecule type" value="Genomic_DNA"/>
</dbReference>
<gene>
    <name evidence="1" type="ORF">X801_02245</name>
</gene>
<reference evidence="1 2" key="1">
    <citation type="submission" date="2015-03" db="EMBL/GenBank/DDBJ databases">
        <title>Draft genome of the nematode, Opisthorchis viverrini.</title>
        <authorList>
            <person name="Mitreva M."/>
        </authorList>
    </citation>
    <scope>NUCLEOTIDE SEQUENCE [LARGE SCALE GENOMIC DNA]</scope>
    <source>
        <strain evidence="1">Khon Kaen</strain>
    </source>
</reference>
<sequence>MVSHDVLQKLGIPPHPSQLTIKTISDTCLSESCLEKLEIGSLLDSTWVNIEKAFVVPSIMPSVNVESRVALTRRYAHLDDLAITYIPRKCAAILVGCDVPDAHWVLNQRLGARKQPKTPLGWTILGPTGGKQRFHFSVNCLSREDPNILQQLNRLYNDEFALNLALSPEGKRVLDFVKAKVRVIDSQFVIPLPWKDNIYCASSNLQMTTTQLQSLKRRF</sequence>
<dbReference type="AlphaFoldDB" id="A0A1S8X5A9"/>
<proteinExistence type="predicted"/>
<dbReference type="PANTHER" id="PTHR47331:SF5">
    <property type="entry name" value="RIBONUCLEASE H"/>
    <property type="match status" value="1"/>
</dbReference>
<evidence type="ECO:0000313" key="2">
    <source>
        <dbReference type="Proteomes" id="UP000243686"/>
    </source>
</evidence>
<accession>A0A1S8X5A9</accession>
<name>A0A1S8X5A9_OPIVI</name>
<protein>
    <submittedName>
        <fullName evidence="1">Uncharacterized protein</fullName>
    </submittedName>
</protein>
<dbReference type="Proteomes" id="UP000243686">
    <property type="component" value="Unassembled WGS sequence"/>
</dbReference>
<organism evidence="1 2">
    <name type="scientific">Opisthorchis viverrini</name>
    <name type="common">Southeast Asian liver fluke</name>
    <dbReference type="NCBI Taxonomy" id="6198"/>
    <lineage>
        <taxon>Eukaryota</taxon>
        <taxon>Metazoa</taxon>
        <taxon>Spiralia</taxon>
        <taxon>Lophotrochozoa</taxon>
        <taxon>Platyhelminthes</taxon>
        <taxon>Trematoda</taxon>
        <taxon>Digenea</taxon>
        <taxon>Opisthorchiida</taxon>
        <taxon>Opisthorchiata</taxon>
        <taxon>Opisthorchiidae</taxon>
        <taxon>Opisthorchis</taxon>
    </lineage>
</organism>